<name>A0A6M3L212_9ZZZZ</name>
<accession>A0A6M3L212</accession>
<organism evidence="1">
    <name type="scientific">viral metagenome</name>
    <dbReference type="NCBI Taxonomy" id="1070528"/>
    <lineage>
        <taxon>unclassified sequences</taxon>
        <taxon>metagenomes</taxon>
        <taxon>organismal metagenomes</taxon>
    </lineage>
</organism>
<evidence type="ECO:0000313" key="1">
    <source>
        <dbReference type="EMBL" id="QJA88607.1"/>
    </source>
</evidence>
<reference evidence="1" key="1">
    <citation type="submission" date="2020-03" db="EMBL/GenBank/DDBJ databases">
        <title>The deep terrestrial virosphere.</title>
        <authorList>
            <person name="Holmfeldt K."/>
            <person name="Nilsson E."/>
            <person name="Simone D."/>
            <person name="Lopez-Fernandez M."/>
            <person name="Wu X."/>
            <person name="de Brujin I."/>
            <person name="Lundin D."/>
            <person name="Andersson A."/>
            <person name="Bertilsson S."/>
            <person name="Dopson M."/>
        </authorList>
    </citation>
    <scope>NUCLEOTIDE SEQUENCE</scope>
    <source>
        <strain evidence="1">MM415B02730</strain>
    </source>
</reference>
<sequence length="79" mass="9056">MPSYSYYCEYCDVDIIQKSAMLDPHPDFIVCPLCGGEAWRVYGAWVKPMNTNGYAGARTNATTPRYAPMKWDKKEVRVK</sequence>
<gene>
    <name evidence="1" type="ORF">MM415B02730_0012</name>
</gene>
<protein>
    <submittedName>
        <fullName evidence="1">Uncharacterized protein</fullName>
    </submittedName>
</protein>
<dbReference type="EMBL" id="MT142791">
    <property type="protein sequence ID" value="QJA88607.1"/>
    <property type="molecule type" value="Genomic_DNA"/>
</dbReference>
<dbReference type="AlphaFoldDB" id="A0A6M3L212"/>
<proteinExistence type="predicted"/>